<evidence type="ECO:0000256" key="1">
    <source>
        <dbReference type="SAM" id="Phobius"/>
    </source>
</evidence>
<reference evidence="2 3" key="1">
    <citation type="submission" date="2024-06" db="EMBL/GenBank/DDBJ databases">
        <authorList>
            <person name="Chen R.Y."/>
        </authorList>
    </citation>
    <scope>NUCLEOTIDE SEQUENCE [LARGE SCALE GENOMIC DNA]</scope>
    <source>
        <strain evidence="2 3">D2</strain>
    </source>
</reference>
<evidence type="ECO:0000313" key="3">
    <source>
        <dbReference type="Proteomes" id="UP001467690"/>
    </source>
</evidence>
<evidence type="ECO:0000313" key="2">
    <source>
        <dbReference type="EMBL" id="MER2493683.1"/>
    </source>
</evidence>
<dbReference type="SUPFAM" id="SSF56925">
    <property type="entry name" value="OMPA-like"/>
    <property type="match status" value="1"/>
</dbReference>
<dbReference type="EMBL" id="JBELOE010000265">
    <property type="protein sequence ID" value="MER2493683.1"/>
    <property type="molecule type" value="Genomic_DNA"/>
</dbReference>
<dbReference type="InterPro" id="IPR010466">
    <property type="entry name" value="DUF1058"/>
</dbReference>
<keyword evidence="1" id="KW-1133">Transmembrane helix</keyword>
<keyword evidence="1" id="KW-0472">Membrane</keyword>
<organism evidence="2 3">
    <name type="scientific">Catenovulum sediminis</name>
    <dbReference type="NCBI Taxonomy" id="1740262"/>
    <lineage>
        <taxon>Bacteria</taxon>
        <taxon>Pseudomonadati</taxon>
        <taxon>Pseudomonadota</taxon>
        <taxon>Gammaproteobacteria</taxon>
        <taxon>Alteromonadales</taxon>
        <taxon>Alteromonadaceae</taxon>
        <taxon>Catenovulum</taxon>
    </lineage>
</organism>
<dbReference type="Proteomes" id="UP001467690">
    <property type="component" value="Unassembled WGS sequence"/>
</dbReference>
<protein>
    <submittedName>
        <fullName evidence="2">SH3 domain-containing protein</fullName>
    </submittedName>
</protein>
<keyword evidence="3" id="KW-1185">Reference proteome</keyword>
<keyword evidence="1" id="KW-0812">Transmembrane</keyword>
<dbReference type="Pfam" id="PF06347">
    <property type="entry name" value="SH3_4"/>
    <property type="match status" value="1"/>
</dbReference>
<proteinExistence type="predicted"/>
<dbReference type="Gene3D" id="2.40.160.20">
    <property type="match status" value="1"/>
</dbReference>
<dbReference type="InterPro" id="IPR011250">
    <property type="entry name" value="OMP/PagP_B-barrel"/>
</dbReference>
<sequence>MRTQFSSNYLSPLLSFISIVCVVSSVIICLTSFKASASESTRESGSERENEKNESIQLIVEVPFVEMHSGPNIAYPVIYVAERGEVLTVVRKRTSWLKVSDKRGNQGWIHQDALRLLTQKERRIQLAEYSFEDYQNRNWETGVMFGQLNKAEYFNWYIAYMFDPVLSTEFSAGKVLGQSSDSTVYDLILLAQPFPQWTVTPFLGVGAGVIETKPHSVLAQAQDRNNTLLTTNVGLKYHVTRNFIIRAEYKFSLVLTKRNSNEELDTWKLGISAFF</sequence>
<feature type="transmembrane region" description="Helical" evidence="1">
    <location>
        <begin position="12"/>
        <end position="33"/>
    </location>
</feature>
<dbReference type="RefSeq" id="WP_143872815.1">
    <property type="nucleotide sequence ID" value="NZ_CP041660.1"/>
</dbReference>
<accession>A0ABV1RL64</accession>
<name>A0ABV1RL64_9ALTE</name>
<comment type="caution">
    <text evidence="2">The sequence shown here is derived from an EMBL/GenBank/DDBJ whole genome shotgun (WGS) entry which is preliminary data.</text>
</comment>
<gene>
    <name evidence="2" type="ORF">ABS311_17525</name>
</gene>
<dbReference type="Gene3D" id="2.30.30.40">
    <property type="entry name" value="SH3 Domains"/>
    <property type="match status" value="1"/>
</dbReference>